<dbReference type="Pfam" id="PF03134">
    <property type="entry name" value="TB2_DP1_HVA22"/>
    <property type="match status" value="1"/>
</dbReference>
<dbReference type="OrthoDB" id="10009287at2759"/>
<feature type="compositionally biased region" description="Acidic residues" evidence="7">
    <location>
        <begin position="187"/>
        <end position="199"/>
    </location>
</feature>
<evidence type="ECO:0000256" key="1">
    <source>
        <dbReference type="ARBA" id="ARBA00004141"/>
    </source>
</evidence>
<organism evidence="8 9">
    <name type="scientific">Thraustotheca clavata</name>
    <dbReference type="NCBI Taxonomy" id="74557"/>
    <lineage>
        <taxon>Eukaryota</taxon>
        <taxon>Sar</taxon>
        <taxon>Stramenopiles</taxon>
        <taxon>Oomycota</taxon>
        <taxon>Saprolegniomycetes</taxon>
        <taxon>Saprolegniales</taxon>
        <taxon>Achlyaceae</taxon>
        <taxon>Thraustotheca</taxon>
    </lineage>
</organism>
<reference evidence="8 9" key="1">
    <citation type="journal article" date="2014" name="Genome Biol. Evol.">
        <title>The secreted proteins of Achlya hypogyna and Thraustotheca clavata identify the ancestral oomycete secretome and reveal gene acquisitions by horizontal gene transfer.</title>
        <authorList>
            <person name="Misner I."/>
            <person name="Blouin N."/>
            <person name="Leonard G."/>
            <person name="Richards T.A."/>
            <person name="Lane C.E."/>
        </authorList>
    </citation>
    <scope>NUCLEOTIDE SEQUENCE [LARGE SCALE GENOMIC DNA]</scope>
    <source>
        <strain evidence="8 9">ATCC 34112</strain>
    </source>
</reference>
<evidence type="ECO:0000256" key="2">
    <source>
        <dbReference type="ARBA" id="ARBA00008573"/>
    </source>
</evidence>
<evidence type="ECO:0000313" key="9">
    <source>
        <dbReference type="Proteomes" id="UP000243217"/>
    </source>
</evidence>
<evidence type="ECO:0000256" key="5">
    <source>
        <dbReference type="ARBA" id="ARBA00023136"/>
    </source>
</evidence>
<evidence type="ECO:0000313" key="8">
    <source>
        <dbReference type="EMBL" id="OQS06983.1"/>
    </source>
</evidence>
<evidence type="ECO:0000256" key="6">
    <source>
        <dbReference type="RuleBase" id="RU362006"/>
    </source>
</evidence>
<evidence type="ECO:0000256" key="4">
    <source>
        <dbReference type="ARBA" id="ARBA00022989"/>
    </source>
</evidence>
<comment type="similarity">
    <text evidence="2 6">Belongs to the DP1 family.</text>
</comment>
<keyword evidence="4" id="KW-1133">Transmembrane helix</keyword>
<evidence type="ECO:0000256" key="3">
    <source>
        <dbReference type="ARBA" id="ARBA00022692"/>
    </source>
</evidence>
<accession>A0A1W0A9L3</accession>
<proteinExistence type="inferred from homology"/>
<dbReference type="InterPro" id="IPR004345">
    <property type="entry name" value="TB2_DP1_HVA22"/>
</dbReference>
<dbReference type="EMBL" id="JNBS01000286">
    <property type="protein sequence ID" value="OQS06983.1"/>
    <property type="molecule type" value="Genomic_DNA"/>
</dbReference>
<dbReference type="PANTHER" id="PTHR12300:SF161">
    <property type="entry name" value="RECEPTOR EXPRESSION-ENHANCING PROTEIN"/>
    <property type="match status" value="1"/>
</dbReference>
<comment type="subcellular location">
    <subcellularLocation>
        <location evidence="1 6">Membrane</location>
        <topology evidence="1 6">Multi-pass membrane protein</topology>
    </subcellularLocation>
</comment>
<keyword evidence="3" id="KW-0812">Transmembrane</keyword>
<dbReference type="Proteomes" id="UP000243217">
    <property type="component" value="Unassembled WGS sequence"/>
</dbReference>
<comment type="caution">
    <text evidence="8">The sequence shown here is derived from an EMBL/GenBank/DDBJ whole genome shotgun (WGS) entry which is preliminary data.</text>
</comment>
<dbReference type="PANTHER" id="PTHR12300">
    <property type="entry name" value="HVA22-LIKE PROTEINS"/>
    <property type="match status" value="1"/>
</dbReference>
<dbReference type="GO" id="GO:0016020">
    <property type="term" value="C:membrane"/>
    <property type="evidence" value="ECO:0007669"/>
    <property type="project" value="UniProtKB-SubCell"/>
</dbReference>
<evidence type="ECO:0000256" key="7">
    <source>
        <dbReference type="SAM" id="MobiDB-lite"/>
    </source>
</evidence>
<dbReference type="STRING" id="74557.A0A1W0A9L3"/>
<feature type="region of interest" description="Disordered" evidence="7">
    <location>
        <begin position="178"/>
        <end position="199"/>
    </location>
</feature>
<keyword evidence="9" id="KW-1185">Reference proteome</keyword>
<gene>
    <name evidence="8" type="ORF">THRCLA_00996</name>
</gene>
<keyword evidence="5" id="KW-0472">Membrane</keyword>
<name>A0A1W0A9L3_9STRA</name>
<sequence length="199" mass="22394">MGSMISRPVVTTVGVLYPAYASFKALETPSTDDDKQWLTYWVVFSITSSAEEVAEKSHIFLAIMCSNAFFLCGLCYQRRGAIYVYRTFIRPLLQKYEPVLDAKLLEVKAYVDAWIADLKENGAAYIRKGLTISIEKAMEVQERAANSPLKASVVNKMQHMKSRSIKISKEGINKLKLQLSPRNVSTEDPEGEEDVQSDI</sequence>
<dbReference type="AlphaFoldDB" id="A0A1W0A9L3"/>
<protein>
    <recommendedName>
        <fullName evidence="10">HVA22-like protein</fullName>
    </recommendedName>
</protein>
<evidence type="ECO:0008006" key="10">
    <source>
        <dbReference type="Google" id="ProtNLM"/>
    </source>
</evidence>